<gene>
    <name evidence="1" type="ORF">G647_00696</name>
</gene>
<protein>
    <submittedName>
        <fullName evidence="1">Uncharacterized protein</fullName>
    </submittedName>
</protein>
<dbReference type="GeneID" id="19979189"/>
<evidence type="ECO:0000313" key="2">
    <source>
        <dbReference type="Proteomes" id="UP000030678"/>
    </source>
</evidence>
<dbReference type="VEuPathDB" id="FungiDB:G647_00696"/>
<organism evidence="1 2">
    <name type="scientific">Cladophialophora carrionii CBS 160.54</name>
    <dbReference type="NCBI Taxonomy" id="1279043"/>
    <lineage>
        <taxon>Eukaryota</taxon>
        <taxon>Fungi</taxon>
        <taxon>Dikarya</taxon>
        <taxon>Ascomycota</taxon>
        <taxon>Pezizomycotina</taxon>
        <taxon>Eurotiomycetes</taxon>
        <taxon>Chaetothyriomycetidae</taxon>
        <taxon>Chaetothyriales</taxon>
        <taxon>Herpotrichiellaceae</taxon>
        <taxon>Cladophialophora</taxon>
    </lineage>
</organism>
<accession>V9DQL1</accession>
<sequence length="96" mass="10569">MPEWYRRESNQWILHGYRPISARLALRSTVGLISTTSRSTSIPTSSRPFSSYSASGISSGTLPVDTPGSLALISLLSPSSCWRPLRACLCRRRTTP</sequence>
<evidence type="ECO:0000313" key="1">
    <source>
        <dbReference type="EMBL" id="ETI28247.1"/>
    </source>
</evidence>
<proteinExistence type="predicted"/>
<dbReference type="EMBL" id="KB822697">
    <property type="protein sequence ID" value="ETI28247.1"/>
    <property type="molecule type" value="Genomic_DNA"/>
</dbReference>
<dbReference type="AlphaFoldDB" id="V9DQL1"/>
<dbReference type="Proteomes" id="UP000030678">
    <property type="component" value="Unassembled WGS sequence"/>
</dbReference>
<reference evidence="1 2" key="1">
    <citation type="submission" date="2013-03" db="EMBL/GenBank/DDBJ databases">
        <title>The Genome Sequence of Cladophialophora carrionii CBS 160.54.</title>
        <authorList>
            <consortium name="The Broad Institute Genomics Platform"/>
            <person name="Cuomo C."/>
            <person name="de Hoog S."/>
            <person name="Gorbushina A."/>
            <person name="Walker B."/>
            <person name="Young S.K."/>
            <person name="Zeng Q."/>
            <person name="Gargeya S."/>
            <person name="Fitzgerald M."/>
            <person name="Haas B."/>
            <person name="Abouelleil A."/>
            <person name="Allen A.W."/>
            <person name="Alvarado L."/>
            <person name="Arachchi H.M."/>
            <person name="Berlin A.M."/>
            <person name="Chapman S.B."/>
            <person name="Gainer-Dewar J."/>
            <person name="Goldberg J."/>
            <person name="Griggs A."/>
            <person name="Gujja S."/>
            <person name="Hansen M."/>
            <person name="Howarth C."/>
            <person name="Imamovic A."/>
            <person name="Ireland A."/>
            <person name="Larimer J."/>
            <person name="McCowan C."/>
            <person name="Murphy C."/>
            <person name="Pearson M."/>
            <person name="Poon T.W."/>
            <person name="Priest M."/>
            <person name="Roberts A."/>
            <person name="Saif S."/>
            <person name="Shea T."/>
            <person name="Sisk P."/>
            <person name="Sykes S."/>
            <person name="Wortman J."/>
            <person name="Nusbaum C."/>
            <person name="Birren B."/>
        </authorList>
    </citation>
    <scope>NUCLEOTIDE SEQUENCE [LARGE SCALE GENOMIC DNA]</scope>
    <source>
        <strain evidence="1 2">CBS 160.54</strain>
    </source>
</reference>
<dbReference type="RefSeq" id="XP_008722321.1">
    <property type="nucleotide sequence ID" value="XM_008724099.1"/>
</dbReference>
<name>V9DQL1_9EURO</name>
<dbReference type="HOGENOM" id="CLU_2359523_0_0_1"/>